<keyword evidence="2" id="KW-0378">Hydrolase</keyword>
<evidence type="ECO:0000313" key="3">
    <source>
        <dbReference type="Proteomes" id="UP001596302"/>
    </source>
</evidence>
<dbReference type="PANTHER" id="PTHR43433">
    <property type="entry name" value="HYDROLASE, ALPHA/BETA FOLD FAMILY PROTEIN"/>
    <property type="match status" value="1"/>
</dbReference>
<dbReference type="InterPro" id="IPR050471">
    <property type="entry name" value="AB_hydrolase"/>
</dbReference>
<proteinExistence type="predicted"/>
<dbReference type="InterPro" id="IPR000073">
    <property type="entry name" value="AB_hydrolase_1"/>
</dbReference>
<evidence type="ECO:0000259" key="1">
    <source>
        <dbReference type="Pfam" id="PF12697"/>
    </source>
</evidence>
<dbReference type="InterPro" id="IPR029058">
    <property type="entry name" value="AB_hydrolase_fold"/>
</dbReference>
<name>A0ABW1J1M0_9PSEU</name>
<organism evidence="2 3">
    <name type="scientific">Pseudonocardia hispaniensis</name>
    <dbReference type="NCBI Taxonomy" id="904933"/>
    <lineage>
        <taxon>Bacteria</taxon>
        <taxon>Bacillati</taxon>
        <taxon>Actinomycetota</taxon>
        <taxon>Actinomycetes</taxon>
        <taxon>Pseudonocardiales</taxon>
        <taxon>Pseudonocardiaceae</taxon>
        <taxon>Pseudonocardia</taxon>
    </lineage>
</organism>
<protein>
    <submittedName>
        <fullName evidence="2">Alpha/beta fold hydrolase</fullName>
    </submittedName>
</protein>
<reference evidence="3" key="1">
    <citation type="journal article" date="2019" name="Int. J. Syst. Evol. Microbiol.">
        <title>The Global Catalogue of Microorganisms (GCM) 10K type strain sequencing project: providing services to taxonomists for standard genome sequencing and annotation.</title>
        <authorList>
            <consortium name="The Broad Institute Genomics Platform"/>
            <consortium name="The Broad Institute Genome Sequencing Center for Infectious Disease"/>
            <person name="Wu L."/>
            <person name="Ma J."/>
        </authorList>
    </citation>
    <scope>NUCLEOTIDE SEQUENCE [LARGE SCALE GENOMIC DNA]</scope>
    <source>
        <strain evidence="3">CCM 8391</strain>
    </source>
</reference>
<dbReference type="Gene3D" id="3.40.50.1820">
    <property type="entry name" value="alpha/beta hydrolase"/>
    <property type="match status" value="1"/>
</dbReference>
<evidence type="ECO:0000313" key="2">
    <source>
        <dbReference type="EMBL" id="MFC5994663.1"/>
    </source>
</evidence>
<dbReference type="SUPFAM" id="SSF53474">
    <property type="entry name" value="alpha/beta-Hydrolases"/>
    <property type="match status" value="1"/>
</dbReference>
<feature type="domain" description="AB hydrolase-1" evidence="1">
    <location>
        <begin position="30"/>
        <end position="257"/>
    </location>
</feature>
<sequence length="270" mass="28019">MRQPQRDSVRGPVGDVSYLEWPGSPNEVPVVFLHPVNTAAAVWAEVAQEMAGARRAVAVDYRGHGRSASGTSYLPADFAADALAVVDALELDRVHLVGGSIGGAVAIEIAARAPSRVASVAVFGATLHIGLSPAELEPLLSGLAELGVEEWFARHGGEILGPRSRRGATARLVELAGGRDPDLVIEIVRSTFQIADSRATAAALPGPRPPALVAVGTHDPTCPHSMARELAGYLGAQVLTMTGVGHLPMLEVPGEVATLLDDLHTQAASP</sequence>
<keyword evidence="3" id="KW-1185">Reference proteome</keyword>
<dbReference type="Proteomes" id="UP001596302">
    <property type="component" value="Unassembled WGS sequence"/>
</dbReference>
<comment type="caution">
    <text evidence="2">The sequence shown here is derived from an EMBL/GenBank/DDBJ whole genome shotgun (WGS) entry which is preliminary data.</text>
</comment>
<dbReference type="Pfam" id="PF12697">
    <property type="entry name" value="Abhydrolase_6"/>
    <property type="match status" value="1"/>
</dbReference>
<dbReference type="EMBL" id="JBHSQW010000023">
    <property type="protein sequence ID" value="MFC5994663.1"/>
    <property type="molecule type" value="Genomic_DNA"/>
</dbReference>
<dbReference type="GO" id="GO:0016787">
    <property type="term" value="F:hydrolase activity"/>
    <property type="evidence" value="ECO:0007669"/>
    <property type="project" value="UniProtKB-KW"/>
</dbReference>
<dbReference type="RefSeq" id="WP_379584683.1">
    <property type="nucleotide sequence ID" value="NZ_JBHSQW010000023.1"/>
</dbReference>
<dbReference type="PANTHER" id="PTHR43433:SF5">
    <property type="entry name" value="AB HYDROLASE-1 DOMAIN-CONTAINING PROTEIN"/>
    <property type="match status" value="1"/>
</dbReference>
<dbReference type="PRINTS" id="PR00111">
    <property type="entry name" value="ABHYDROLASE"/>
</dbReference>
<gene>
    <name evidence="2" type="ORF">ACFQE5_10630</name>
</gene>
<accession>A0ABW1J1M0</accession>